<dbReference type="GO" id="GO:0016787">
    <property type="term" value="F:hydrolase activity"/>
    <property type="evidence" value="ECO:0007669"/>
    <property type="project" value="UniProtKB-KW"/>
</dbReference>
<dbReference type="PANTHER" id="PTHR43695:SF1">
    <property type="entry name" value="RHAMNOGALACTURONAN ACETYLESTERASE"/>
    <property type="match status" value="1"/>
</dbReference>
<keyword evidence="2" id="KW-0378">Hydrolase</keyword>
<sequence>MRFRPIIACLISTAFTISARVPTIWIAGDSTTAPDGGHNGTEGWGQYLKYSFGDRASVNNSAYAGRSARSFTREGRFDHIAQALEPGDWVIIEFGINDVGAPQNGSTSTTGDKGRADCPGSGNQTCTVVFNNVTEVVQTFPTYVKEAASDFLDLGASGVVIAEQLPTNVWESSNFSYRSPVFAYYSQ</sequence>
<name>A0A1Y2LZE9_EPING</name>
<feature type="domain" description="SGNH hydrolase-type esterase" evidence="4">
    <location>
        <begin position="28"/>
        <end position="110"/>
    </location>
</feature>
<reference evidence="5 6" key="1">
    <citation type="journal article" date="2017" name="Genome Announc.">
        <title>Genome sequence of the saprophytic ascomycete Epicoccum nigrum ICMP 19927 strain isolated from New Zealand.</title>
        <authorList>
            <person name="Fokin M."/>
            <person name="Fleetwood D."/>
            <person name="Weir B.S."/>
            <person name="Villas-Boas S.G."/>
        </authorList>
    </citation>
    <scope>NUCLEOTIDE SEQUENCE [LARGE SCALE GENOMIC DNA]</scope>
    <source>
        <strain evidence="5 6">ICMP 19927</strain>
    </source>
</reference>
<dbReference type="Proteomes" id="UP000193240">
    <property type="component" value="Unassembled WGS sequence"/>
</dbReference>
<organism evidence="5 6">
    <name type="scientific">Epicoccum nigrum</name>
    <name type="common">Soil fungus</name>
    <name type="synonym">Epicoccum purpurascens</name>
    <dbReference type="NCBI Taxonomy" id="105696"/>
    <lineage>
        <taxon>Eukaryota</taxon>
        <taxon>Fungi</taxon>
        <taxon>Dikarya</taxon>
        <taxon>Ascomycota</taxon>
        <taxon>Pezizomycotina</taxon>
        <taxon>Dothideomycetes</taxon>
        <taxon>Pleosporomycetidae</taxon>
        <taxon>Pleosporales</taxon>
        <taxon>Pleosporineae</taxon>
        <taxon>Didymellaceae</taxon>
        <taxon>Epicoccum</taxon>
    </lineage>
</organism>
<dbReference type="STRING" id="105696.A0A1Y2LZE9"/>
<keyword evidence="6" id="KW-1185">Reference proteome</keyword>
<dbReference type="PANTHER" id="PTHR43695">
    <property type="entry name" value="PUTATIVE (AFU_ORTHOLOGUE AFUA_2G17250)-RELATED"/>
    <property type="match status" value="1"/>
</dbReference>
<keyword evidence="3" id="KW-0732">Signal</keyword>
<evidence type="ECO:0000256" key="1">
    <source>
        <dbReference type="ARBA" id="ARBA00008668"/>
    </source>
</evidence>
<dbReference type="EMBL" id="KZ107845">
    <property type="protein sequence ID" value="OSS48919.1"/>
    <property type="molecule type" value="Genomic_DNA"/>
</dbReference>
<evidence type="ECO:0000313" key="5">
    <source>
        <dbReference type="EMBL" id="OSS48919.1"/>
    </source>
</evidence>
<dbReference type="InParanoid" id="A0A1Y2LZE9"/>
<evidence type="ECO:0000259" key="4">
    <source>
        <dbReference type="Pfam" id="PF13472"/>
    </source>
</evidence>
<evidence type="ECO:0000256" key="2">
    <source>
        <dbReference type="ARBA" id="ARBA00022801"/>
    </source>
</evidence>
<protein>
    <recommendedName>
        <fullName evidence="4">SGNH hydrolase-type esterase domain-containing protein</fullName>
    </recommendedName>
</protein>
<accession>A0A1Y2LZE9</accession>
<dbReference type="OMA" id="VIEMGHN"/>
<evidence type="ECO:0000313" key="6">
    <source>
        <dbReference type="Proteomes" id="UP000193240"/>
    </source>
</evidence>
<dbReference type="InterPro" id="IPR036514">
    <property type="entry name" value="SGNH_hydro_sf"/>
</dbReference>
<feature type="signal peptide" evidence="3">
    <location>
        <begin position="1"/>
        <end position="19"/>
    </location>
</feature>
<gene>
    <name evidence="5" type="ORF">B5807_07070</name>
</gene>
<dbReference type="InterPro" id="IPR037459">
    <property type="entry name" value="RhgT-like"/>
</dbReference>
<comment type="similarity">
    <text evidence="1">Belongs to the 'GDSL' lipolytic enzyme family.</text>
</comment>
<dbReference type="Gene3D" id="3.40.50.1110">
    <property type="entry name" value="SGNH hydrolase"/>
    <property type="match status" value="1"/>
</dbReference>
<dbReference type="SUPFAM" id="SSF52266">
    <property type="entry name" value="SGNH hydrolase"/>
    <property type="match status" value="1"/>
</dbReference>
<feature type="chain" id="PRO_5012553644" description="SGNH hydrolase-type esterase domain-containing protein" evidence="3">
    <location>
        <begin position="20"/>
        <end position="187"/>
    </location>
</feature>
<evidence type="ECO:0000256" key="3">
    <source>
        <dbReference type="SAM" id="SignalP"/>
    </source>
</evidence>
<proteinExistence type="inferred from homology"/>
<dbReference type="InterPro" id="IPR013830">
    <property type="entry name" value="SGNH_hydro"/>
</dbReference>
<dbReference type="Pfam" id="PF13472">
    <property type="entry name" value="Lipase_GDSL_2"/>
    <property type="match status" value="1"/>
</dbReference>
<dbReference type="AlphaFoldDB" id="A0A1Y2LZE9"/>